<dbReference type="InterPro" id="IPR036390">
    <property type="entry name" value="WH_DNA-bd_sf"/>
</dbReference>
<proteinExistence type="predicted"/>
<name>A0A4S2D9H5_9MICO</name>
<dbReference type="Gene3D" id="1.10.10.10">
    <property type="entry name" value="Winged helix-like DNA-binding domain superfamily/Winged helix DNA-binding domain"/>
    <property type="match status" value="1"/>
</dbReference>
<reference evidence="2 3" key="1">
    <citation type="submission" date="2019-04" db="EMBL/GenBank/DDBJ databases">
        <title>Microbes associate with the intestines of laboratory mice.</title>
        <authorList>
            <person name="Navarre W."/>
            <person name="Wong E."/>
            <person name="Huang K."/>
            <person name="Tropini C."/>
            <person name="Ng K."/>
            <person name="Yu B."/>
        </authorList>
    </citation>
    <scope>NUCLEOTIDE SEQUENCE [LARGE SCALE GENOMIC DNA]</scope>
    <source>
        <strain evidence="2 3">NM46_B2-13</strain>
    </source>
</reference>
<evidence type="ECO:0000256" key="1">
    <source>
        <dbReference type="SAM" id="MobiDB-lite"/>
    </source>
</evidence>
<protein>
    <recommendedName>
        <fullName evidence="4">MarR family transcriptional regulator</fullName>
    </recommendedName>
</protein>
<evidence type="ECO:0000313" key="3">
    <source>
        <dbReference type="Proteomes" id="UP000309893"/>
    </source>
</evidence>
<feature type="compositionally biased region" description="Basic and acidic residues" evidence="1">
    <location>
        <begin position="135"/>
        <end position="155"/>
    </location>
</feature>
<dbReference type="RefSeq" id="WP_135948778.1">
    <property type="nucleotide sequence ID" value="NZ_SRYO01000002.1"/>
</dbReference>
<evidence type="ECO:0008006" key="4">
    <source>
        <dbReference type="Google" id="ProtNLM"/>
    </source>
</evidence>
<dbReference type="InterPro" id="IPR036388">
    <property type="entry name" value="WH-like_DNA-bd_sf"/>
</dbReference>
<dbReference type="Proteomes" id="UP000309893">
    <property type="component" value="Unassembled WGS sequence"/>
</dbReference>
<feature type="region of interest" description="Disordered" evidence="1">
    <location>
        <begin position="130"/>
        <end position="155"/>
    </location>
</feature>
<sequence>METPTDTPDNTPTTPDPREFVRSVRAVDRALWHDRARALAADGIRPREARLLRALTSEQAAELLTRLRQHPHGGKGLRRLAERGWIAETDGTWSLTDAGRDAADGLRRHAEQFDARLHGFVPDGPGFGRGIHHHAGPDGEGCRDHSPRQRDAEGAYERGFAAGFSAGRSAASA</sequence>
<gene>
    <name evidence="2" type="ORF">E5344_03990</name>
</gene>
<dbReference type="SUPFAM" id="SSF46785">
    <property type="entry name" value="Winged helix' DNA-binding domain"/>
    <property type="match status" value="1"/>
</dbReference>
<dbReference type="OrthoDB" id="3697068at2"/>
<comment type="caution">
    <text evidence="2">The sequence shown here is derived from an EMBL/GenBank/DDBJ whole genome shotgun (WGS) entry which is preliminary data.</text>
</comment>
<evidence type="ECO:0000313" key="2">
    <source>
        <dbReference type="EMBL" id="TGY38407.1"/>
    </source>
</evidence>
<organism evidence="2 3">
    <name type="scientific">Microbacterium laevaniformans</name>
    <dbReference type="NCBI Taxonomy" id="36807"/>
    <lineage>
        <taxon>Bacteria</taxon>
        <taxon>Bacillati</taxon>
        <taxon>Actinomycetota</taxon>
        <taxon>Actinomycetes</taxon>
        <taxon>Micrococcales</taxon>
        <taxon>Microbacteriaceae</taxon>
        <taxon>Microbacterium</taxon>
    </lineage>
</organism>
<dbReference type="EMBL" id="SRYO01000002">
    <property type="protein sequence ID" value="TGY38407.1"/>
    <property type="molecule type" value="Genomic_DNA"/>
</dbReference>
<dbReference type="AlphaFoldDB" id="A0A4S2D9H5"/>
<accession>A0A4S2D9H5</accession>